<accession>A0A0P0FAW3</accession>
<protein>
    <recommendedName>
        <fullName evidence="8">Transcription regulator BetR N-terminal domain-containing protein</fullName>
    </recommendedName>
</protein>
<reference evidence="2" key="3">
    <citation type="submission" date="2022-10" db="EMBL/GenBank/DDBJ databases">
        <title>Human gut microbiome strain richness.</title>
        <authorList>
            <person name="Chen-Liaw A."/>
        </authorList>
    </citation>
    <scope>NUCLEOTIDE SEQUENCE</scope>
    <source>
        <strain evidence="2">1001283st1_A3_1001283B150304_161114</strain>
    </source>
</reference>
<evidence type="ECO:0000313" key="3">
    <source>
        <dbReference type="EMBL" id="UYU65450.1"/>
    </source>
</evidence>
<evidence type="ECO:0000313" key="5">
    <source>
        <dbReference type="EMBL" id="UYU93287.1"/>
    </source>
</evidence>
<dbReference type="EMBL" id="JAQNVG010000001">
    <property type="protein sequence ID" value="MDC2234191.1"/>
    <property type="molecule type" value="Genomic_DNA"/>
</dbReference>
<dbReference type="EMBL" id="JAHYQA010000004">
    <property type="protein sequence ID" value="MCE9237469.1"/>
    <property type="molecule type" value="Genomic_DNA"/>
</dbReference>
<name>A0A0P0FAW3_BACT4</name>
<evidence type="ECO:0000313" key="1">
    <source>
        <dbReference type="EMBL" id="MCE9237469.1"/>
    </source>
</evidence>
<evidence type="ECO:0000313" key="7">
    <source>
        <dbReference type="Proteomes" id="UP001217776"/>
    </source>
</evidence>
<dbReference type="EMBL" id="CP083680">
    <property type="protein sequence ID" value="UYU65450.1"/>
    <property type="molecule type" value="Genomic_DNA"/>
</dbReference>
<dbReference type="Proteomes" id="UP001217776">
    <property type="component" value="Unassembled WGS sequence"/>
</dbReference>
<evidence type="ECO:0000313" key="6">
    <source>
        <dbReference type="Proteomes" id="UP001156218"/>
    </source>
</evidence>
<dbReference type="GeneID" id="60927035"/>
<dbReference type="Proteomes" id="UP001162960">
    <property type="component" value="Chromosome"/>
</dbReference>
<dbReference type="EMBL" id="CP083681">
    <property type="protein sequence ID" value="UYU72534.1"/>
    <property type="molecule type" value="Genomic_DNA"/>
</dbReference>
<evidence type="ECO:0008006" key="8">
    <source>
        <dbReference type="Google" id="ProtNLM"/>
    </source>
</evidence>
<dbReference type="AlphaFoldDB" id="A0A0P0FAW3"/>
<gene>
    <name evidence="1" type="ORF">K0H07_09935</name>
    <name evidence="4" type="ORF">KQP59_05350</name>
    <name evidence="3" type="ORF">KQP68_17980</name>
    <name evidence="5" type="ORF">KQP74_11740</name>
    <name evidence="2" type="ORF">PO127_00330</name>
</gene>
<dbReference type="RefSeq" id="WP_008763528.1">
    <property type="nucleotide sequence ID" value="NZ_AP022660.1"/>
</dbReference>
<reference evidence="3 6" key="1">
    <citation type="submission" date="2021-06" db="EMBL/GenBank/DDBJ databases">
        <title>Interrogation of the integrated mobile genetic elements in gut-associated Bacteroides with a consensus prediction approach.</title>
        <authorList>
            <person name="Campbell D.E."/>
            <person name="Leigh J.R."/>
            <person name="Kim T."/>
            <person name="England W."/>
            <person name="Whitaker R.J."/>
            <person name="Degnan P.H."/>
        </authorList>
    </citation>
    <scope>NUCLEOTIDE SEQUENCE</scope>
    <source>
        <strain evidence="5">VPI-3443</strain>
        <strain evidence="4">VPI-BTDOT2</strain>
        <strain evidence="3 6">WAL8669</strain>
    </source>
</reference>
<evidence type="ECO:0000313" key="2">
    <source>
        <dbReference type="EMBL" id="MDC2234191.1"/>
    </source>
</evidence>
<dbReference type="EMBL" id="CP083685">
    <property type="protein sequence ID" value="UYU93287.1"/>
    <property type="molecule type" value="Genomic_DNA"/>
</dbReference>
<reference evidence="1" key="2">
    <citation type="submission" date="2021-07" db="EMBL/GenBank/DDBJ databases">
        <title>Comparative genomics of Bacteroides fragilis group isolates reveals species-dependent resistance mechanisms and validates clinical tools for resistance prediction.</title>
        <authorList>
            <person name="Wallace M.J."/>
            <person name="Jean S."/>
            <person name="Wallace M.A."/>
            <person name="Carey-Ann B.D."/>
            <person name="Dantas G."/>
        </authorList>
    </citation>
    <scope>NUCLEOTIDE SEQUENCE</scope>
    <source>
        <strain evidence="1">BJH_160</strain>
    </source>
</reference>
<dbReference type="Proteomes" id="UP001200544">
    <property type="component" value="Unassembled WGS sequence"/>
</dbReference>
<dbReference type="Proteomes" id="UP001156218">
    <property type="component" value="Chromosome"/>
</dbReference>
<dbReference type="KEGG" id="btho:Btheta7330_02675"/>
<proteinExistence type="predicted"/>
<evidence type="ECO:0000313" key="4">
    <source>
        <dbReference type="EMBL" id="UYU72534.1"/>
    </source>
</evidence>
<accession>C6IFN2</accession>
<organism evidence="2 7">
    <name type="scientific">Bacteroides thetaiotaomicron</name>
    <dbReference type="NCBI Taxonomy" id="818"/>
    <lineage>
        <taxon>Bacteria</taxon>
        <taxon>Pseudomonadati</taxon>
        <taxon>Bacteroidota</taxon>
        <taxon>Bacteroidia</taxon>
        <taxon>Bacteroidales</taxon>
        <taxon>Bacteroidaceae</taxon>
        <taxon>Bacteroides</taxon>
    </lineage>
</organism>
<dbReference type="Proteomes" id="UP001156216">
    <property type="component" value="Chromosome"/>
</dbReference>
<sequence length="319" mass="37322">MIMNELNTNLIEAAKEKFPAKGQLANILMDTLYMGKEAIYRRLRGEVPFTFQEAAIISKELGISLDRIAGVSFSNNAMFDINVVDHGNPFETYYDFLNKHVKLFHTLREDPNASLGTASNVIPQTLYLKHELLAKFRFFKWMYQNEHIKCKHFEELEIPQKIINVQQDFAKLSHHIHSTDYIWDSMVFLHLINDIQYFSDIHLISDEMKQNLKEELLILTDELERLAIKGKTDFGNDVHIYVSQINFEATYSYLETSTLQLSLIRVYSINSLTTQDVQMFQSLKEWIQSLKKFSTLISESGEMQRIQFFNQQREIIDAL</sequence>